<dbReference type="AlphaFoldDB" id="A0A552VAP3"/>
<dbReference type="EMBL" id="VJVZ01000001">
    <property type="protein sequence ID" value="TRW27553.1"/>
    <property type="molecule type" value="Genomic_DNA"/>
</dbReference>
<protein>
    <recommendedName>
        <fullName evidence="3">Lipoprotein</fullName>
    </recommendedName>
</protein>
<proteinExistence type="predicted"/>
<accession>A0A552VAP3</accession>
<organism evidence="1 2">
    <name type="scientific">Flavobacterium zepuense</name>
    <dbReference type="NCBI Taxonomy" id="2593302"/>
    <lineage>
        <taxon>Bacteria</taxon>
        <taxon>Pseudomonadati</taxon>
        <taxon>Bacteroidota</taxon>
        <taxon>Flavobacteriia</taxon>
        <taxon>Flavobacteriales</taxon>
        <taxon>Flavobacteriaceae</taxon>
        <taxon>Flavobacterium</taxon>
    </lineage>
</organism>
<dbReference type="PROSITE" id="PS51257">
    <property type="entry name" value="PROKAR_LIPOPROTEIN"/>
    <property type="match status" value="1"/>
</dbReference>
<keyword evidence="2" id="KW-1185">Reference proteome</keyword>
<dbReference type="OrthoDB" id="1160950at2"/>
<evidence type="ECO:0000313" key="1">
    <source>
        <dbReference type="EMBL" id="TRW27553.1"/>
    </source>
</evidence>
<reference evidence="1 2" key="1">
    <citation type="submission" date="2019-07" db="EMBL/GenBank/DDBJ databases">
        <title>Flavobacterium sp. nov., isolated from glacier ice.</title>
        <authorList>
            <person name="Liu Q."/>
            <person name="Xin Y.-H."/>
        </authorList>
    </citation>
    <scope>NUCLEOTIDE SEQUENCE [LARGE SCALE GENOMIC DNA]</scope>
    <source>
        <strain evidence="1 2">ZT4R6</strain>
    </source>
</reference>
<dbReference type="Proteomes" id="UP000320643">
    <property type="component" value="Unassembled WGS sequence"/>
</dbReference>
<sequence>MKVLSKLMLIMLLPLLLSCNKEDKKPVDDSEIRYRYFQLENNGWKSLSHTQMVDGISYTATEVPLPYYILKDIGSDDLFKVDSIYKANNKERLIEFEFLHNGEKDLLGKEFTNLNYKDGVEYMSFNIQKDFVVVNQNNDTIQCSGVTFERNFKVAPYHKLLLFFTGINPDDKIQLVYRDNLLKKGTLKFTFNEKITKLLL</sequence>
<evidence type="ECO:0008006" key="3">
    <source>
        <dbReference type="Google" id="ProtNLM"/>
    </source>
</evidence>
<comment type="caution">
    <text evidence="1">The sequence shown here is derived from an EMBL/GenBank/DDBJ whole genome shotgun (WGS) entry which is preliminary data.</text>
</comment>
<dbReference type="RefSeq" id="WP_143371781.1">
    <property type="nucleotide sequence ID" value="NZ_VJVZ01000001.1"/>
</dbReference>
<name>A0A552VAP3_9FLAO</name>
<gene>
    <name evidence="1" type="ORF">FMM05_02625</name>
</gene>
<evidence type="ECO:0000313" key="2">
    <source>
        <dbReference type="Proteomes" id="UP000320643"/>
    </source>
</evidence>